<evidence type="ECO:0000313" key="3">
    <source>
        <dbReference type="Proteomes" id="UP000216352"/>
    </source>
</evidence>
<reference evidence="2 3" key="1">
    <citation type="journal article" date="2017" name="BMC Genomics">
        <title>Comparative genomic and phylogenomic analyses of the Bifidobacteriaceae family.</title>
        <authorList>
            <person name="Lugli G.A."/>
            <person name="Milani C."/>
            <person name="Turroni F."/>
            <person name="Duranti S."/>
            <person name="Mancabelli L."/>
            <person name="Mangifesta M."/>
            <person name="Ferrario C."/>
            <person name="Modesto M."/>
            <person name="Mattarelli P."/>
            <person name="Jiri K."/>
            <person name="van Sinderen D."/>
            <person name="Ventura M."/>
        </authorList>
    </citation>
    <scope>NUCLEOTIDE SEQUENCE [LARGE SCALE GENOMIC DNA]</scope>
    <source>
        <strain evidence="2 3">DSM 28807</strain>
    </source>
</reference>
<dbReference type="Pfam" id="PF01381">
    <property type="entry name" value="HTH_3"/>
    <property type="match status" value="1"/>
</dbReference>
<name>A0A261FTE3_9BIFI</name>
<gene>
    <name evidence="2" type="ORF">BLEM_0975</name>
</gene>
<dbReference type="InterPro" id="IPR010982">
    <property type="entry name" value="Lambda_DNA-bd_dom_sf"/>
</dbReference>
<dbReference type="STRING" id="1603886.GCA_001895165_00382"/>
<dbReference type="SUPFAM" id="SSF47413">
    <property type="entry name" value="lambda repressor-like DNA-binding domains"/>
    <property type="match status" value="1"/>
</dbReference>
<proteinExistence type="predicted"/>
<dbReference type="EMBL" id="MWWX01000005">
    <property type="protein sequence ID" value="OZG62429.1"/>
    <property type="molecule type" value="Genomic_DNA"/>
</dbReference>
<comment type="caution">
    <text evidence="2">The sequence shown here is derived from an EMBL/GenBank/DDBJ whole genome shotgun (WGS) entry which is preliminary data.</text>
</comment>
<dbReference type="CDD" id="cd00093">
    <property type="entry name" value="HTH_XRE"/>
    <property type="match status" value="1"/>
</dbReference>
<accession>A0A261FTE3</accession>
<dbReference type="GO" id="GO:0003677">
    <property type="term" value="F:DNA binding"/>
    <property type="evidence" value="ECO:0007669"/>
    <property type="project" value="InterPro"/>
</dbReference>
<evidence type="ECO:0000259" key="1">
    <source>
        <dbReference type="PROSITE" id="PS50943"/>
    </source>
</evidence>
<feature type="domain" description="HTH cro/C1-type" evidence="1">
    <location>
        <begin position="15"/>
        <end position="69"/>
    </location>
</feature>
<dbReference type="InterPro" id="IPR001387">
    <property type="entry name" value="Cro/C1-type_HTH"/>
</dbReference>
<dbReference type="AlphaFoldDB" id="A0A261FTE3"/>
<sequence>MKTLSSFCKAMAQIMRSRMAFHDITQSEMAEAIGISQSQLSKILRAERTIDLETFEAFCETLGESTADLVKDGESIAERTKETNPDRYQPAAKFSLVEDNTRMIITRTACDE</sequence>
<dbReference type="Proteomes" id="UP000216352">
    <property type="component" value="Unassembled WGS sequence"/>
</dbReference>
<evidence type="ECO:0000313" key="2">
    <source>
        <dbReference type="EMBL" id="OZG62429.1"/>
    </source>
</evidence>
<protein>
    <submittedName>
        <fullName evidence="2">Helix-turn-helix protein</fullName>
    </submittedName>
</protein>
<dbReference type="OrthoDB" id="5073435at2"/>
<dbReference type="SMART" id="SM00530">
    <property type="entry name" value="HTH_XRE"/>
    <property type="match status" value="1"/>
</dbReference>
<dbReference type="PROSITE" id="PS50943">
    <property type="entry name" value="HTH_CROC1"/>
    <property type="match status" value="1"/>
</dbReference>
<dbReference type="RefSeq" id="WP_083570114.1">
    <property type="nucleotide sequence ID" value="NZ_BDIS01000004.1"/>
</dbReference>
<dbReference type="Gene3D" id="1.10.260.40">
    <property type="entry name" value="lambda repressor-like DNA-binding domains"/>
    <property type="match status" value="1"/>
</dbReference>
<organism evidence="2 3">
    <name type="scientific">Bifidobacterium lemurum</name>
    <dbReference type="NCBI Taxonomy" id="1603886"/>
    <lineage>
        <taxon>Bacteria</taxon>
        <taxon>Bacillati</taxon>
        <taxon>Actinomycetota</taxon>
        <taxon>Actinomycetes</taxon>
        <taxon>Bifidobacteriales</taxon>
        <taxon>Bifidobacteriaceae</taxon>
        <taxon>Bifidobacterium</taxon>
    </lineage>
</organism>
<keyword evidence="3" id="KW-1185">Reference proteome</keyword>